<gene>
    <name evidence="3" type="ORF">ACJDU8_18675</name>
</gene>
<dbReference type="Proteomes" id="UP001623660">
    <property type="component" value="Unassembled WGS sequence"/>
</dbReference>
<accession>A0ABW8SNC1</accession>
<evidence type="ECO:0000313" key="3">
    <source>
        <dbReference type="EMBL" id="MFL0197572.1"/>
    </source>
</evidence>
<dbReference type="EMBL" id="JBJHZX010000033">
    <property type="protein sequence ID" value="MFL0197572.1"/>
    <property type="molecule type" value="Genomic_DNA"/>
</dbReference>
<keyword evidence="4" id="KW-1185">Reference proteome</keyword>
<dbReference type="RefSeq" id="WP_406793678.1">
    <property type="nucleotide sequence ID" value="NZ_JBJHZX010000033.1"/>
</dbReference>
<reference evidence="3 4" key="1">
    <citation type="submission" date="2024-11" db="EMBL/GenBank/DDBJ databases">
        <authorList>
            <person name="Heng Y.C."/>
            <person name="Lim A.C.H."/>
            <person name="Lee J.K.Y."/>
            <person name="Kittelmann S."/>
        </authorList>
    </citation>
    <scope>NUCLEOTIDE SEQUENCE [LARGE SCALE GENOMIC DNA]</scope>
    <source>
        <strain evidence="3 4">WILCCON 0269</strain>
    </source>
</reference>
<dbReference type="InterPro" id="IPR045401">
    <property type="entry name" value="GAP1-M"/>
</dbReference>
<comment type="caution">
    <text evidence="3">The sequence shown here is derived from an EMBL/GenBank/DDBJ whole genome shotgun (WGS) entry which is preliminary data.</text>
</comment>
<evidence type="ECO:0000259" key="2">
    <source>
        <dbReference type="Pfam" id="PF20014"/>
    </source>
</evidence>
<sequence length="887" mass="104518">MAIKQLFYTSCKRGMSSGMGFQTYSMSEGITDEERKEIESYCVYIPPDNLPTLPSHKEIDKLFPVSFSSFRLSSGKCCISSGRYTGKDYSGRYGNYFCHVLISDNPWDFYPIELYGSPVFKKCLTSEEENRTEIEYIPELQQIPPSNIISFDTISQFFKSGAMDKKRKGFIQLMESVVGYNHSNKKIIYSDDKDSIPFWIGAVQMCLPKKLAQQFSFTTYCYNPEDLNYIICAVDEKGSKFNFKDNQKLYKYNVFNFINECNYEVNCSSSFVKLAEVGYTVSKEVFLPFVDFLHQFEYNFLDKNIDDSISLYNMVKKGIEKSNVENIKKALSFAIKYKSVEAYDELFNMLTPKLEKISTQVDVELSEIITKFLFKAGLEVGNRNHIRKTYEFFFNSIHYFIVDVEEIILEDIIDLYNKIRKLKQVSIDEFVEASLDTNRIKNIQIYIEGGKIRHAKFYFNTIVGDIIAFNNNCGNHNKKILFSTRSEEDKNITILLNRCLKILITSPEDILDILSYFKNEYEYFSRIILKAYYINNYSSRRNEVEGLLADFIVNEGDKNSEWKRKIYSEINKLSGADNFLFSVYSTKVMKNSEGDNFFVDYCDNVFYFFQDYRNKKFSQCLELYLDNKNISLEEYKKIIRYITKGSIMNLVYKNVLKKLFTGFEEKIDIKNAEKESFIIEKVLEIKNQNKIKTPLGITELLHVGRRIQNPGVINRTALLMDLKVDFFNMDEEQYEEYLRWFLSNICTYLRNTVDHAKVKKALFCEKYSTVFYNIYMDTMEDIILGKKYKDMLRAYGTEGYTIFLDFIISVFKNIEQMDEYSEEIVYYRITEILTKVSEKKLKEYSNYFIEKSKKLKCEGEIIIKWRDIEAEVQEKAKKKSRFKFFKK</sequence>
<evidence type="ECO:0000259" key="1">
    <source>
        <dbReference type="Pfam" id="PF20013"/>
    </source>
</evidence>
<feature type="domain" description="GTPase-associated protein 1 N-terminal" evidence="1">
    <location>
        <begin position="3"/>
        <end position="129"/>
    </location>
</feature>
<protein>
    <submittedName>
        <fullName evidence="3">Uncharacterized protein</fullName>
    </submittedName>
</protein>
<dbReference type="InterPro" id="IPR045402">
    <property type="entry name" value="GAP1-N2"/>
</dbReference>
<organism evidence="3 4">
    <name type="scientific">Candidatus Clostridium eludens</name>
    <dbReference type="NCBI Taxonomy" id="3381663"/>
    <lineage>
        <taxon>Bacteria</taxon>
        <taxon>Bacillati</taxon>
        <taxon>Bacillota</taxon>
        <taxon>Clostridia</taxon>
        <taxon>Eubacteriales</taxon>
        <taxon>Clostridiaceae</taxon>
        <taxon>Clostridium</taxon>
    </lineage>
</organism>
<feature type="domain" description="GTPase-associated protein 1 middle" evidence="2">
    <location>
        <begin position="166"/>
        <end position="258"/>
    </location>
</feature>
<proteinExistence type="predicted"/>
<name>A0ABW8SNC1_9CLOT</name>
<dbReference type="Pfam" id="PF20013">
    <property type="entry name" value="GAP1-N2"/>
    <property type="match status" value="1"/>
</dbReference>
<evidence type="ECO:0000313" key="4">
    <source>
        <dbReference type="Proteomes" id="UP001623660"/>
    </source>
</evidence>
<dbReference type="Pfam" id="PF20014">
    <property type="entry name" value="GAP1-M"/>
    <property type="match status" value="1"/>
</dbReference>